<dbReference type="Proteomes" id="UP000294664">
    <property type="component" value="Unassembled WGS sequence"/>
</dbReference>
<dbReference type="Pfam" id="PF12951">
    <property type="entry name" value="PATR"/>
    <property type="match status" value="15"/>
</dbReference>
<name>A0A4R3LV34_9HYPH</name>
<reference evidence="3 4" key="1">
    <citation type="submission" date="2019-03" db="EMBL/GenBank/DDBJ databases">
        <title>Genomic Encyclopedia of Type Strains, Phase IV (KMG-IV): sequencing the most valuable type-strain genomes for metagenomic binning, comparative biology and taxonomic classification.</title>
        <authorList>
            <person name="Goeker M."/>
        </authorList>
    </citation>
    <scope>NUCLEOTIDE SEQUENCE [LARGE SCALE GENOMIC DNA]</scope>
    <source>
        <strain evidence="3 4">DSM 9035</strain>
    </source>
</reference>
<accession>A0A4R3LV34</accession>
<dbReference type="InterPro" id="IPR012332">
    <property type="entry name" value="Autotransporter_pectin_lyase_C"/>
</dbReference>
<proteinExistence type="predicted"/>
<dbReference type="EMBL" id="SMAI01000014">
    <property type="protein sequence ID" value="TCT02277.1"/>
    <property type="molecule type" value="Genomic_DNA"/>
</dbReference>
<organism evidence="3 4">
    <name type="scientific">Aquabacter spiritensis</name>
    <dbReference type="NCBI Taxonomy" id="933073"/>
    <lineage>
        <taxon>Bacteria</taxon>
        <taxon>Pseudomonadati</taxon>
        <taxon>Pseudomonadota</taxon>
        <taxon>Alphaproteobacteria</taxon>
        <taxon>Hyphomicrobiales</taxon>
        <taxon>Xanthobacteraceae</taxon>
        <taxon>Aquabacter</taxon>
    </lineage>
</organism>
<dbReference type="Gene3D" id="2.160.20.20">
    <property type="match status" value="4"/>
</dbReference>
<keyword evidence="1" id="KW-0732">Signal</keyword>
<dbReference type="InterPro" id="IPR011050">
    <property type="entry name" value="Pectin_lyase_fold/virulence"/>
</dbReference>
<dbReference type="NCBIfam" id="TIGR02601">
    <property type="entry name" value="autotrns_rpt"/>
    <property type="match status" value="14"/>
</dbReference>
<feature type="non-terminal residue" evidence="3">
    <location>
        <position position="2983"/>
    </location>
</feature>
<evidence type="ECO:0000313" key="3">
    <source>
        <dbReference type="EMBL" id="TCT02277.1"/>
    </source>
</evidence>
<sequence length="2983" mass="285284">MSNREAPRRTDVARSMEAGRPSLTARRLLRRRLLLTSALVSTLGLASPAFSQALDPNGVAGQDGFALLSTGAGGGGGGGGVGLIGAASGTGSTIEGGAGGAGGIAGRLLPPAPTGGNAGQNGTVNGNPGAGTGGSGGAIAATTFGAGGAGGGGAAGGAAAGGSGDISGGGGGGGGAAIILNTAGTYSYNDQVTGGAGGAGGDVTAAFSGNVLSGNGGNGGAGLLIHLGATDVTSAFTIVGGAGGNAGNITSGTGTQGTGGVGGAGVVLSADGSSFGNLASGTVTGGVGGSVVDAVLRNGFAGAGGAGVLLSGNTSTVTNSGTLRGGEGGYRYDAGRGASGAGLLISGSNNTITNESGGFIYGADTTIGAGGIGVIITGSGNTLISAGTITSGSNSNGEGESGIRVDGNNNTVIISGLVSSIADTLDAIRFIGTGNTLEIRSGWALGDNNTGVASGNGGTFALGGTVDATINMQTIVGGQYVAQQFNNFSTFEKVGTSTWTLISSSGGSGSSDWTVKAGTLFLDGSQFAENYGSIVVESGAVLRANGAAVIHGNVTLNGTADFEAKAGPGNYPTNPGVRVSSLTLAPTSTLTITLGDNPLAPAIEVLNLATFNGAEVNIVNDGNLAAGTTYTLLSLAGGNSGTLTLGDMPAGFSGTIYIANGSGMYASSVFYFLDVVAASAGLYWNGGVTTSGGSSVVGGDGTWSAGNTNWTNSAGATAVAWDGSTAIFAGTSSSNNVTVVGAPGVISVEGMQFDVDGYNISGDSITLAATSGQTGIDVATSVTATIGSVLVGTTGLEKTGDGVLILSGANTYAGGTTITGGTLQIGAGGATGSVDGDIANDAALVVNRTGALTLSGIISGSGTLEKLGTGTLTLTGANTYTGTTTVSAGTLRIGDGTAAAGEIAGNITNNAALVFDRPGALTYTGNISGSGTLTKQGGGTLTLSGALSYTGATTIASGNTLELTSIGTYTLAGAVSNDGSLVVNNVAGARVYISDVISGNGTLTKSGGAGGLVAGLVLTGNNTFSGGTTINANGIDVGNNTTTGDIGDVTFTAANTFLAFYRSNDYTYDSVVSGAGSVVKGGAGTTTFTGENTYTGGTRVALGTLIVGDGATNGWIAGDVQILSGATLVFDRSDAKTFSGIIFDAGSLEKQGTGTLTLTGANTYTGTTTVSAGTLEFSNAAGLGSTAFGTTVASGATLRTTLVDPSATIAENFTLSGSGATGERGALVNTGRIILSGGIQLDADATISSDYLLGRRLTLSGIMTGNGTLTLDGGGIMSGPILTTTGGLTKTGDGTWSLQASNGYIGVTTVSDGALSVENNGALGGTTSGTVVESGGTLMLFNSRAITGEALTLAGEGYEIGYGALTASGVNSTSSWAGAITLSADASIVAGSQFDSGVTLDLTGGIITAGFTARLGGSNTGTVSSDISGTGGVTKFGEGTWILSVANTYSGATTVSGGTLRVTDNAGLGTIAGGVTVASGATLDLRNAVTNVVIGAETLALSGTGVSGGGALQSTGGFNSWAGAITLDADSLIVVTDNQLTLSGGITAVDKNLTLGGAANGSVSSSIATGAGTLTKTGSGSWDLTAANSYAGLTTVSAGQLRIANATALGTTASGTVVASGATLALGGSIAVGSEDLTLSGTGIVDGGGASQGALVSYGGTNSFAGAITLAADSTINTHTYSALGSLTLSGGITGAGTKLTLGGLGAGTVSGVIAIGAGTVTKVDAGSWTLSGANTYTGATLVSAGTLTVAHATGLGTAAGGTTVAAGASLVLSGGVAIGAEALSLSGSGLAGEGVLVSAAGANSFAGAITLAADSVIGSVSALTLSGVISGGSALEKIGAETLTLTGANTYTGGTTVSGGTLSIGAGGAIGSITGDVVLSTGTLAFNRSDDISFADVVSGTGALNKLGAGKLTLTNDNTFDGTTTVSGGTLELSGGSLAGGVSVETGATLKGGASAGTVSGDVAIAAGATLVGVSGATSLSIGGNLTFADPTSIFAVTLGSPSPTTPAINVGGDLVLTGVLNLTTGVGFASGTYRLIDYAGTLSGAGLEIGTAPEHSLIVVSTATANQVNLMVAAGQWWNGSNTTGGSSVAGGTGTWNVQAGTTNWTSSDGSAADAWGQGGLAIFAGTAGTVTVGGTTNPQVAGLEFVTSGYVLESAVPARTIQLVPVADGYVPEIAVGAGEATISVALGGGFGFEKTGEGTLILTRSNSIEGEATVSAGTLQFSGDASVAGSILVKSGASFVAESGATGGSVLGMTLESGATLQMEADGVSSLTVGSLLMQGATVINLGLGAPSTTAALSTGNGDLVLSGTLNLIQRDGYASGTYRLFDFGGQITNTGLVLGSTEPYSLNVLDYSTSGQVNLLVAAAQWWNGSTIVPGTSVQGGDGTWTVASDTNWTNATGTTAKAWTQGSIAIFAGTAGTVTLSGATDPEVAGMHFLTSGYTLTGGEISLVSFNGQTPVITVGDATPATAGVTGTIASALGGTAGLEKAGAGTLTLTGNNAITGTTVVSAGSLVFAGGTSTAGGFTIGRDVATSGAATLTGAATSLDLGTSNLMIVADKGTGEFTIAAGAVLTSGEGYVGYDTGAVGHATVTGIDSRWDVTNSLYVGYYGTGTMEISGGASVTAAYAVIGYYDDNSGATGTLTITGPGSSLDLGTGEFDVGYYNGGSVTVSNGATLTTGVAYIGVYSGSVGTYNSSVTVTGEGSTWNLNGQDLYLGYYEDNTSGTLVVSDGGKVESGAVWLGYYDISRGSVTVTGAESMLDSGSNDFYAGYYGDGTITVAAGGTILSGDLYLGNNTGRSGTLTVTGAGSSFDAGTHTVYLGQYSSNGSITLGTGGALVAGRIEKDASASTGVINLDGGILRAGATQSDFLSGFAAGDITLAAGGGKIDTNGFDIGVSSILGGNGTLEKTGAGTLTLSAANTYSGDTTVTAGTLRIADAGALGTSAAGTTVASGATLEIFGSGPLALGAEALTLSGTGVNG</sequence>
<dbReference type="PANTHER" id="PTHR35037">
    <property type="entry name" value="C-TERMINAL REGION OF AIDA-LIKE PROTEIN"/>
    <property type="match status" value="1"/>
</dbReference>
<dbReference type="InterPro" id="IPR051551">
    <property type="entry name" value="Autotransporter_adhesion"/>
</dbReference>
<evidence type="ECO:0000313" key="4">
    <source>
        <dbReference type="Proteomes" id="UP000294664"/>
    </source>
</evidence>
<dbReference type="RefSeq" id="WP_207916139.1">
    <property type="nucleotide sequence ID" value="NZ_SMAI01000014.1"/>
</dbReference>
<protein>
    <submittedName>
        <fullName evidence="3">Autotransporter-associated beta strand protein</fullName>
    </submittedName>
</protein>
<dbReference type="SUPFAM" id="SSF51126">
    <property type="entry name" value="Pectin lyase-like"/>
    <property type="match status" value="6"/>
</dbReference>
<gene>
    <name evidence="3" type="ORF">EDC64_114138</name>
</gene>
<dbReference type="InterPro" id="IPR013425">
    <property type="entry name" value="Autotrns_rpt"/>
</dbReference>
<comment type="caution">
    <text evidence="3">The sequence shown here is derived from an EMBL/GenBank/DDBJ whole genome shotgun (WGS) entry which is preliminary data.</text>
</comment>
<evidence type="ECO:0000256" key="1">
    <source>
        <dbReference type="ARBA" id="ARBA00022729"/>
    </source>
</evidence>
<evidence type="ECO:0000256" key="2">
    <source>
        <dbReference type="SAM" id="MobiDB-lite"/>
    </source>
</evidence>
<feature type="region of interest" description="Disordered" evidence="2">
    <location>
        <begin position="110"/>
        <end position="130"/>
    </location>
</feature>
<keyword evidence="4" id="KW-1185">Reference proteome</keyword>
<dbReference type="PANTHER" id="PTHR35037:SF3">
    <property type="entry name" value="C-TERMINAL REGION OF AIDA-LIKE PROTEIN"/>
    <property type="match status" value="1"/>
</dbReference>